<comment type="similarity">
    <text evidence="2">Belongs to the autoinducer-2 exporter (AI-2E) (TC 2.A.86) family.</text>
</comment>
<feature type="transmembrane region" description="Helical" evidence="7">
    <location>
        <begin position="798"/>
        <end position="817"/>
    </location>
</feature>
<reference evidence="10" key="1">
    <citation type="submission" date="2025-04" db="UniProtKB">
        <authorList>
            <consortium name="RefSeq"/>
        </authorList>
    </citation>
    <scope>IDENTIFICATION</scope>
    <source>
        <tissue evidence="10">Whole insect</tissue>
    </source>
</reference>
<dbReference type="PANTHER" id="PTHR21716:SF4">
    <property type="entry name" value="TRANSMEMBRANE PROTEIN 245"/>
    <property type="match status" value="1"/>
</dbReference>
<evidence type="ECO:0000256" key="2">
    <source>
        <dbReference type="ARBA" id="ARBA00009773"/>
    </source>
</evidence>
<evidence type="ECO:0000313" key="8">
    <source>
        <dbReference type="EnsemblMetazoa" id="XP_050501102.1"/>
    </source>
</evidence>
<dbReference type="Proteomes" id="UP001652700">
    <property type="component" value="Unplaced"/>
</dbReference>
<feature type="transmembrane region" description="Helical" evidence="7">
    <location>
        <begin position="829"/>
        <end position="859"/>
    </location>
</feature>
<dbReference type="GO" id="GO:0016020">
    <property type="term" value="C:membrane"/>
    <property type="evidence" value="ECO:0007669"/>
    <property type="project" value="UniProtKB-SubCell"/>
</dbReference>
<dbReference type="PANTHER" id="PTHR21716">
    <property type="entry name" value="TRANSMEMBRANE PROTEIN"/>
    <property type="match status" value="1"/>
</dbReference>
<keyword evidence="4 7" id="KW-1133">Transmembrane helix</keyword>
<feature type="transmembrane region" description="Helical" evidence="7">
    <location>
        <begin position="483"/>
        <end position="510"/>
    </location>
</feature>
<comment type="subcellular location">
    <subcellularLocation>
        <location evidence="1">Membrane</location>
        <topology evidence="1">Multi-pass membrane protein</topology>
    </subcellularLocation>
</comment>
<accession>A0A6P7FVD3</accession>
<dbReference type="OrthoDB" id="5970161at2759"/>
<keyword evidence="5 7" id="KW-0472">Membrane</keyword>
<feature type="transmembrane region" description="Helical" evidence="7">
    <location>
        <begin position="195"/>
        <end position="215"/>
    </location>
</feature>
<proteinExistence type="inferred from homology"/>
<dbReference type="InterPro" id="IPR002549">
    <property type="entry name" value="AI-2E-like"/>
</dbReference>
<keyword evidence="9" id="KW-1185">Reference proteome</keyword>
<dbReference type="AlphaFoldDB" id="A0A6P7FVD3"/>
<evidence type="ECO:0000313" key="9">
    <source>
        <dbReference type="Proteomes" id="UP001652700"/>
    </source>
</evidence>
<evidence type="ECO:0000256" key="3">
    <source>
        <dbReference type="ARBA" id="ARBA00022692"/>
    </source>
</evidence>
<gene>
    <name evidence="10" type="primary">LOC114334461</name>
</gene>
<evidence type="ECO:0000313" key="10">
    <source>
        <dbReference type="RefSeq" id="XP_028140301.1"/>
    </source>
</evidence>
<sequence length="885" mass="99257">MDQRSAIGNIFSAIRSLPQGHDKPVKQAFYNAIALLLLCVCCAAGYAVFVILEPFVKPLMWAVLVGSALHPMKRYLRYKFQTWFQTLEANNTPIVFGIILLPINIVNDISEFIGENIWKRLKLIILIGVTIPILVLIYNYTPRLIVRILWQLVLYTFSSLNFFIDISSFWLVSFVLIGYISVVFLLWRPDNNKKFHYASIGIWLLCSSCLAKQFSYYQLPVFIVAQIIFFGGFISEVYEYYSCMNKEGQSVTLIESVSSVLNERQVADEEMEPVDQDNIEEIADTVALPEPPKFVQPDGQKEKQGTTSDNPRDPLSLDLFDNGISVSSTSQKAEDSIFKTKPPLKRSLSQPYFSSKGTSDSSFKFGRKIGYSHSSLIDTQTYESNFYLMSVMWACVVMLFWKNIMLLFLLPIPILFYIIKYMGYYIGLWNYMYEKCCDIFEIVASWCHQRHDALVPVPIRGLYHIIHKVNQLLKNAVKDSIDTVASCVVIFGLIIFLACALLFITVQVYAEAIMLVQMTGSLINQTVVHNPELKQVLPPAWDDTVDSILDNAYMYGREGISKTVKGLVSDVDPLKSEKLEKQVLELWDRVYQNWMSTNDSNGPKVTGDAVQTTWNNFVEDIQKSPEMFNLNGIMDFGKQNIGTLMSLMESVWGILKGNISLILGSFSTFVSVLLGGGTAVLNFILNVVVFLTTLFYLLNCSGDLYKPVALLTNFSPSGKRFGHALEGAIIGVFSASLKMAAFYGMWTWFIHNLFGVKIVYLPTVFASILGAVPFLGTYLACIPAVLDLWLAQDRGIEAIIFAGVQFLPTSVVDTTIYKEIKGGGHPYLTGLAIAGGIFCLGMEGAIIGPMLLCGLYVAIDLSSTLFKETPSDEAMNLRLRHLQST</sequence>
<feature type="transmembrane region" description="Helical" evidence="7">
    <location>
        <begin position="28"/>
        <end position="52"/>
    </location>
</feature>
<evidence type="ECO:0000256" key="4">
    <source>
        <dbReference type="ARBA" id="ARBA00022989"/>
    </source>
</evidence>
<dbReference type="InParanoid" id="A0A6P7FVD3"/>
<dbReference type="RefSeq" id="XP_028140301.1">
    <property type="nucleotide sequence ID" value="XM_028284500.1"/>
</dbReference>
<evidence type="ECO:0000256" key="6">
    <source>
        <dbReference type="SAM" id="MobiDB-lite"/>
    </source>
</evidence>
<protein>
    <submittedName>
        <fullName evidence="10">Transmembrane protein 245</fullName>
    </submittedName>
</protein>
<reference evidence="8" key="2">
    <citation type="submission" date="2025-05" db="UniProtKB">
        <authorList>
            <consortium name="EnsemblMetazoa"/>
        </authorList>
    </citation>
    <scope>IDENTIFICATION</scope>
</reference>
<evidence type="ECO:0000256" key="7">
    <source>
        <dbReference type="SAM" id="Phobius"/>
    </source>
</evidence>
<feature type="transmembrane region" description="Helical" evidence="7">
    <location>
        <begin position="170"/>
        <end position="188"/>
    </location>
</feature>
<evidence type="ECO:0000256" key="1">
    <source>
        <dbReference type="ARBA" id="ARBA00004141"/>
    </source>
</evidence>
<dbReference type="EnsemblMetazoa" id="XM_050645145.1">
    <property type="protein sequence ID" value="XP_050501102.1"/>
    <property type="gene ID" value="LOC114334461"/>
</dbReference>
<feature type="transmembrane region" description="Helical" evidence="7">
    <location>
        <begin position="758"/>
        <end position="786"/>
    </location>
</feature>
<dbReference type="Pfam" id="PF01594">
    <property type="entry name" value="AI-2E_transport"/>
    <property type="match status" value="1"/>
</dbReference>
<dbReference type="RefSeq" id="XP_050501102.1">
    <property type="nucleotide sequence ID" value="XM_050645145.1"/>
</dbReference>
<feature type="region of interest" description="Disordered" evidence="6">
    <location>
        <begin position="290"/>
        <end position="314"/>
    </location>
</feature>
<feature type="transmembrane region" description="Helical" evidence="7">
    <location>
        <begin position="221"/>
        <end position="241"/>
    </location>
</feature>
<dbReference type="FunCoup" id="A0A6P7FVD3">
    <property type="interactions" value="1238"/>
</dbReference>
<organism evidence="10">
    <name type="scientific">Diabrotica virgifera virgifera</name>
    <name type="common">western corn rootworm</name>
    <dbReference type="NCBI Taxonomy" id="50390"/>
    <lineage>
        <taxon>Eukaryota</taxon>
        <taxon>Metazoa</taxon>
        <taxon>Ecdysozoa</taxon>
        <taxon>Arthropoda</taxon>
        <taxon>Hexapoda</taxon>
        <taxon>Insecta</taxon>
        <taxon>Pterygota</taxon>
        <taxon>Neoptera</taxon>
        <taxon>Endopterygota</taxon>
        <taxon>Coleoptera</taxon>
        <taxon>Polyphaga</taxon>
        <taxon>Cucujiformia</taxon>
        <taxon>Chrysomeloidea</taxon>
        <taxon>Chrysomelidae</taxon>
        <taxon>Galerucinae</taxon>
        <taxon>Diabroticina</taxon>
        <taxon>Diabroticites</taxon>
        <taxon>Diabrotica</taxon>
    </lineage>
</organism>
<feature type="transmembrane region" description="Helical" evidence="7">
    <location>
        <begin position="88"/>
        <end position="105"/>
    </location>
</feature>
<keyword evidence="3 7" id="KW-0812">Transmembrane</keyword>
<feature type="transmembrane region" description="Helical" evidence="7">
    <location>
        <begin position="117"/>
        <end position="137"/>
    </location>
</feature>
<name>A0A6P7FVD3_DIAVI</name>
<feature type="transmembrane region" description="Helical" evidence="7">
    <location>
        <begin position="724"/>
        <end position="746"/>
    </location>
</feature>
<feature type="transmembrane region" description="Helical" evidence="7">
    <location>
        <begin position="386"/>
        <end position="419"/>
    </location>
</feature>
<dbReference type="GeneID" id="114334461"/>
<feature type="transmembrane region" description="Helical" evidence="7">
    <location>
        <begin position="680"/>
        <end position="698"/>
    </location>
</feature>
<evidence type="ECO:0000256" key="5">
    <source>
        <dbReference type="ARBA" id="ARBA00023136"/>
    </source>
</evidence>
<dbReference type="KEGG" id="dvv:114334461"/>